<dbReference type="Pfam" id="PF00105">
    <property type="entry name" value="zf-C4"/>
    <property type="match status" value="1"/>
</dbReference>
<dbReference type="GO" id="GO:0000978">
    <property type="term" value="F:RNA polymerase II cis-regulatory region sequence-specific DNA binding"/>
    <property type="evidence" value="ECO:0007669"/>
    <property type="project" value="TreeGrafter"/>
</dbReference>
<dbReference type="FunFam" id="1.10.565.10:FF:000069">
    <property type="entry name" value="Protein CBR-NHR-85"/>
    <property type="match status" value="1"/>
</dbReference>
<keyword evidence="6" id="KW-0805">Transcription regulation</keyword>
<keyword evidence="9" id="KW-0675">Receptor</keyword>
<dbReference type="SUPFAM" id="SSF48508">
    <property type="entry name" value="Nuclear receptor ligand-binding domain"/>
    <property type="match status" value="1"/>
</dbReference>
<evidence type="ECO:0000256" key="7">
    <source>
        <dbReference type="ARBA" id="ARBA00023125"/>
    </source>
</evidence>
<dbReference type="GO" id="GO:0030154">
    <property type="term" value="P:cell differentiation"/>
    <property type="evidence" value="ECO:0007669"/>
    <property type="project" value="TreeGrafter"/>
</dbReference>
<dbReference type="SUPFAM" id="SSF57716">
    <property type="entry name" value="Glucocorticoid receptor-like (DNA-binding domain)"/>
    <property type="match status" value="1"/>
</dbReference>
<comment type="similarity">
    <text evidence="2">Belongs to the nuclear hormone receptor family.</text>
</comment>
<dbReference type="SMART" id="SM00430">
    <property type="entry name" value="HOLI"/>
    <property type="match status" value="1"/>
</dbReference>
<evidence type="ECO:0000259" key="13">
    <source>
        <dbReference type="PROSITE" id="PS51843"/>
    </source>
</evidence>
<dbReference type="InterPro" id="IPR050234">
    <property type="entry name" value="Nuclear_hormone_rcpt_NR1"/>
</dbReference>
<sequence length="494" mass="54287">MDFGGSLPCHQPLSLLTTTSPQMFPSPPSMASPPSLLSPSPTSAFRPVVPKSLLAPPPPPPPIDTFYMTAIQSLVVSTSDDQLSETGSSEAPIKDENASTSAGTILCQVCSDKASGFHYGVFACEGCKGFFRRSIQQKISYRACTRTEDCLILRNNRNRCQCCRLKKCLAVGMSRDAVRFGRVPKREKARMFEEMQKTNVQSQRDQIAIQYENLNDVMQKINTAFATLQATLEKCTSSVYTDRCPISSNFIVIPLKAAIDFANSIPAFLSIPQAQRVHLLQNSVFDVMLLASAHTTQSSFPPGGIAYDNSNPVIPQAIHSIAARVRQLPPQTAPILTAIAVCQAELIPNCQQPMLLAERLWCVLGKLGGIHALAAAPGLLSDVRTLRQWHSDRLRHTATPQPVHQQHHQQQHLLMPMPMPIRQTILPPAFLSPPASSTSTSVKSEFIERHQSIATLLERPVEPRARARAFSCSGPVEPLNLVLPRVKQYKFSLP</sequence>
<evidence type="ECO:0000259" key="12">
    <source>
        <dbReference type="PROSITE" id="PS51030"/>
    </source>
</evidence>
<evidence type="ECO:0000256" key="8">
    <source>
        <dbReference type="ARBA" id="ARBA00023163"/>
    </source>
</evidence>
<keyword evidence="7" id="KW-0238">DNA-binding</keyword>
<evidence type="ECO:0008006" key="16">
    <source>
        <dbReference type="Google" id="ProtNLM"/>
    </source>
</evidence>
<dbReference type="PANTHER" id="PTHR24082:SF334">
    <property type="entry name" value="NUCLEAR HORMONE RECEPTOR FAMILY MEMBER NHR-85"/>
    <property type="match status" value="1"/>
</dbReference>
<dbReference type="InterPro" id="IPR000536">
    <property type="entry name" value="Nucl_hrmn_rcpt_lig-bd"/>
</dbReference>
<dbReference type="GO" id="GO:0004879">
    <property type="term" value="F:nuclear receptor activity"/>
    <property type="evidence" value="ECO:0007669"/>
    <property type="project" value="TreeGrafter"/>
</dbReference>
<feature type="region of interest" description="Disordered" evidence="11">
    <location>
        <begin position="1"/>
        <end position="43"/>
    </location>
</feature>
<dbReference type="GO" id="GO:0009755">
    <property type="term" value="P:hormone-mediated signaling pathway"/>
    <property type="evidence" value="ECO:0007669"/>
    <property type="project" value="TreeGrafter"/>
</dbReference>
<dbReference type="PRINTS" id="PR00047">
    <property type="entry name" value="STROIDFINGER"/>
</dbReference>
<feature type="domain" description="NR LBD" evidence="13">
    <location>
        <begin position="213"/>
        <end position="494"/>
    </location>
</feature>
<dbReference type="Gene3D" id="1.10.565.10">
    <property type="entry name" value="Retinoid X Receptor"/>
    <property type="match status" value="1"/>
</dbReference>
<evidence type="ECO:0000256" key="9">
    <source>
        <dbReference type="ARBA" id="ARBA00023170"/>
    </source>
</evidence>
<protein>
    <recommendedName>
        <fullName evidence="16">Nuclear receptor domain-containing protein</fullName>
    </recommendedName>
</protein>
<dbReference type="GO" id="GO:0045944">
    <property type="term" value="P:positive regulation of transcription by RNA polymerase II"/>
    <property type="evidence" value="ECO:0007669"/>
    <property type="project" value="TreeGrafter"/>
</dbReference>
<keyword evidence="10" id="KW-0539">Nucleus</keyword>
<evidence type="ECO:0000256" key="11">
    <source>
        <dbReference type="SAM" id="MobiDB-lite"/>
    </source>
</evidence>
<reference evidence="15" key="1">
    <citation type="submission" date="2010-08" db="EMBL/GenBank/DDBJ databases">
        <authorList>
            <consortium name="Caenorhabditis japonica Sequencing Consortium"/>
            <person name="Wilson R.K."/>
        </authorList>
    </citation>
    <scope>NUCLEOTIDE SEQUENCE [LARGE SCALE GENOMIC DNA]</scope>
    <source>
        <strain evidence="15">DF5081</strain>
    </source>
</reference>
<evidence type="ECO:0000256" key="3">
    <source>
        <dbReference type="ARBA" id="ARBA00022723"/>
    </source>
</evidence>
<comment type="subcellular location">
    <subcellularLocation>
        <location evidence="1">Cytoplasm</location>
    </subcellularLocation>
</comment>
<keyword evidence="15" id="KW-1185">Reference proteome</keyword>
<dbReference type="PRINTS" id="PR00398">
    <property type="entry name" value="STRDHORMONER"/>
</dbReference>
<proteinExistence type="inferred from homology"/>
<dbReference type="PROSITE" id="PS00031">
    <property type="entry name" value="NUCLEAR_REC_DBD_1"/>
    <property type="match status" value="1"/>
</dbReference>
<keyword evidence="5" id="KW-0862">Zinc</keyword>
<organism evidence="14 15">
    <name type="scientific">Caenorhabditis japonica</name>
    <dbReference type="NCBI Taxonomy" id="281687"/>
    <lineage>
        <taxon>Eukaryota</taxon>
        <taxon>Metazoa</taxon>
        <taxon>Ecdysozoa</taxon>
        <taxon>Nematoda</taxon>
        <taxon>Chromadorea</taxon>
        <taxon>Rhabditida</taxon>
        <taxon>Rhabditina</taxon>
        <taxon>Rhabditomorpha</taxon>
        <taxon>Rhabditoidea</taxon>
        <taxon>Rhabditidae</taxon>
        <taxon>Peloderinae</taxon>
        <taxon>Caenorhabditis</taxon>
    </lineage>
</organism>
<evidence type="ECO:0000256" key="6">
    <source>
        <dbReference type="ARBA" id="ARBA00023015"/>
    </source>
</evidence>
<keyword evidence="3" id="KW-0479">Metal-binding</keyword>
<dbReference type="GO" id="GO:0000122">
    <property type="term" value="P:negative regulation of transcription by RNA polymerase II"/>
    <property type="evidence" value="ECO:0007669"/>
    <property type="project" value="TreeGrafter"/>
</dbReference>
<dbReference type="FunFam" id="3.30.50.10:FF:000013">
    <property type="entry name" value="Nuclear receptor subfamily 1 group D member 2"/>
    <property type="match status" value="1"/>
</dbReference>
<dbReference type="Gene3D" id="3.30.50.10">
    <property type="entry name" value="Erythroid Transcription Factor GATA-1, subunit A"/>
    <property type="match status" value="1"/>
</dbReference>
<evidence type="ECO:0000256" key="5">
    <source>
        <dbReference type="ARBA" id="ARBA00022833"/>
    </source>
</evidence>
<feature type="domain" description="Nuclear receptor" evidence="12">
    <location>
        <begin position="104"/>
        <end position="180"/>
    </location>
</feature>
<evidence type="ECO:0000256" key="2">
    <source>
        <dbReference type="ARBA" id="ARBA00005993"/>
    </source>
</evidence>
<dbReference type="GO" id="GO:0005737">
    <property type="term" value="C:cytoplasm"/>
    <property type="evidence" value="ECO:0007669"/>
    <property type="project" value="UniProtKB-SubCell"/>
</dbReference>
<dbReference type="PROSITE" id="PS51843">
    <property type="entry name" value="NR_LBD"/>
    <property type="match status" value="1"/>
</dbReference>
<reference evidence="14" key="2">
    <citation type="submission" date="2022-06" db="UniProtKB">
        <authorList>
            <consortium name="EnsemblMetazoa"/>
        </authorList>
    </citation>
    <scope>IDENTIFICATION</scope>
    <source>
        <strain evidence="14">DF5081</strain>
    </source>
</reference>
<dbReference type="PANTHER" id="PTHR24082">
    <property type="entry name" value="NUCLEAR HORMONE RECEPTOR"/>
    <property type="match status" value="1"/>
</dbReference>
<name>A0A8R1DXZ6_CAEJA</name>
<dbReference type="Proteomes" id="UP000005237">
    <property type="component" value="Unassembled WGS sequence"/>
</dbReference>
<keyword evidence="8" id="KW-0804">Transcription</keyword>
<dbReference type="InterPro" id="IPR001628">
    <property type="entry name" value="Znf_hrmn_rcpt"/>
</dbReference>
<evidence type="ECO:0000256" key="10">
    <source>
        <dbReference type="ARBA" id="ARBA00023242"/>
    </source>
</evidence>
<dbReference type="InterPro" id="IPR001723">
    <property type="entry name" value="Nuclear_hrmn_rcpt"/>
</dbReference>
<dbReference type="EnsemblMetazoa" id="CJA14644.1">
    <property type="protein sequence ID" value="CJA14644.1"/>
    <property type="gene ID" value="WBGene00133848"/>
</dbReference>
<dbReference type="InterPro" id="IPR013088">
    <property type="entry name" value="Znf_NHR/GATA"/>
</dbReference>
<evidence type="ECO:0000256" key="1">
    <source>
        <dbReference type="ARBA" id="ARBA00004496"/>
    </source>
</evidence>
<accession>A0A8R1DXZ6</accession>
<dbReference type="InterPro" id="IPR035500">
    <property type="entry name" value="NHR-like_dom_sf"/>
</dbReference>
<dbReference type="SMART" id="SM00399">
    <property type="entry name" value="ZnF_C4"/>
    <property type="match status" value="1"/>
</dbReference>
<evidence type="ECO:0000313" key="15">
    <source>
        <dbReference type="Proteomes" id="UP000005237"/>
    </source>
</evidence>
<dbReference type="AlphaFoldDB" id="A0A8R1DXZ6"/>
<dbReference type="GO" id="GO:0008270">
    <property type="term" value="F:zinc ion binding"/>
    <property type="evidence" value="ECO:0007669"/>
    <property type="project" value="UniProtKB-KW"/>
</dbReference>
<feature type="compositionally biased region" description="Low complexity" evidence="11">
    <location>
        <begin position="32"/>
        <end position="43"/>
    </location>
</feature>
<keyword evidence="4" id="KW-0863">Zinc-finger</keyword>
<dbReference type="PROSITE" id="PS51030">
    <property type="entry name" value="NUCLEAR_REC_DBD_2"/>
    <property type="match status" value="1"/>
</dbReference>
<dbReference type="CDD" id="cd07166">
    <property type="entry name" value="NR_DBD_REV_ERB"/>
    <property type="match status" value="1"/>
</dbReference>
<evidence type="ECO:0000256" key="4">
    <source>
        <dbReference type="ARBA" id="ARBA00022771"/>
    </source>
</evidence>
<evidence type="ECO:0000313" key="14">
    <source>
        <dbReference type="EnsemblMetazoa" id="CJA14644.1"/>
    </source>
</evidence>